<dbReference type="HOGENOM" id="CLU_050239_0_0_1"/>
<dbReference type="EMBL" id="JH795867">
    <property type="protein sequence ID" value="EJU00204.1"/>
    <property type="molecule type" value="Genomic_DNA"/>
</dbReference>
<dbReference type="GeneID" id="63683834"/>
<dbReference type="Proteomes" id="UP000030653">
    <property type="component" value="Unassembled WGS sequence"/>
</dbReference>
<protein>
    <recommendedName>
        <fullName evidence="3">PIH1 N-terminal domain-containing protein</fullName>
    </recommendedName>
</protein>
<dbReference type="RefSeq" id="XP_040627101.1">
    <property type="nucleotide sequence ID" value="XM_040768772.1"/>
</dbReference>
<dbReference type="InterPro" id="IPR050734">
    <property type="entry name" value="PIH1/Kintoun_subfamily"/>
</dbReference>
<feature type="domain" description="PIH1 N-terminal" evidence="3">
    <location>
        <begin position="24"/>
        <end position="144"/>
    </location>
</feature>
<proteinExistence type="inferred from homology"/>
<dbReference type="STRING" id="1858805.M5FVB2"/>
<gene>
    <name evidence="4" type="ORF">DACRYDRAFT_108951</name>
</gene>
<dbReference type="InterPro" id="IPR012981">
    <property type="entry name" value="PIH1_N"/>
</dbReference>
<dbReference type="Pfam" id="PF08190">
    <property type="entry name" value="PIH1"/>
    <property type="match status" value="1"/>
</dbReference>
<name>M5FVB2_DACPD</name>
<reference evidence="4 5" key="1">
    <citation type="journal article" date="2012" name="Science">
        <title>The Paleozoic origin of enzymatic lignin decomposition reconstructed from 31 fungal genomes.</title>
        <authorList>
            <person name="Floudas D."/>
            <person name="Binder M."/>
            <person name="Riley R."/>
            <person name="Barry K."/>
            <person name="Blanchette R.A."/>
            <person name="Henrissat B."/>
            <person name="Martinez A.T."/>
            <person name="Otillar R."/>
            <person name="Spatafora J.W."/>
            <person name="Yadav J.S."/>
            <person name="Aerts A."/>
            <person name="Benoit I."/>
            <person name="Boyd A."/>
            <person name="Carlson A."/>
            <person name="Copeland A."/>
            <person name="Coutinho P.M."/>
            <person name="de Vries R.P."/>
            <person name="Ferreira P."/>
            <person name="Findley K."/>
            <person name="Foster B."/>
            <person name="Gaskell J."/>
            <person name="Glotzer D."/>
            <person name="Gorecki P."/>
            <person name="Heitman J."/>
            <person name="Hesse C."/>
            <person name="Hori C."/>
            <person name="Igarashi K."/>
            <person name="Jurgens J.A."/>
            <person name="Kallen N."/>
            <person name="Kersten P."/>
            <person name="Kohler A."/>
            <person name="Kuees U."/>
            <person name="Kumar T.K.A."/>
            <person name="Kuo A."/>
            <person name="LaButti K."/>
            <person name="Larrondo L.F."/>
            <person name="Lindquist E."/>
            <person name="Ling A."/>
            <person name="Lombard V."/>
            <person name="Lucas S."/>
            <person name="Lundell T."/>
            <person name="Martin R."/>
            <person name="McLaughlin D.J."/>
            <person name="Morgenstern I."/>
            <person name="Morin E."/>
            <person name="Murat C."/>
            <person name="Nagy L.G."/>
            <person name="Nolan M."/>
            <person name="Ohm R.A."/>
            <person name="Patyshakuliyeva A."/>
            <person name="Rokas A."/>
            <person name="Ruiz-Duenas F.J."/>
            <person name="Sabat G."/>
            <person name="Salamov A."/>
            <person name="Samejima M."/>
            <person name="Schmutz J."/>
            <person name="Slot J.C."/>
            <person name="St John F."/>
            <person name="Stenlid J."/>
            <person name="Sun H."/>
            <person name="Sun S."/>
            <person name="Syed K."/>
            <person name="Tsang A."/>
            <person name="Wiebenga A."/>
            <person name="Young D."/>
            <person name="Pisabarro A."/>
            <person name="Eastwood D.C."/>
            <person name="Martin F."/>
            <person name="Cullen D."/>
            <person name="Grigoriev I.V."/>
            <person name="Hibbett D.S."/>
        </authorList>
    </citation>
    <scope>NUCLEOTIDE SEQUENCE [LARGE SCALE GENOMIC DNA]</scope>
    <source>
        <strain evidence="4 5">DJM-731 SS1</strain>
    </source>
</reference>
<organism evidence="4 5">
    <name type="scientific">Dacryopinax primogenitus (strain DJM 731)</name>
    <name type="common">Brown rot fungus</name>
    <dbReference type="NCBI Taxonomy" id="1858805"/>
    <lineage>
        <taxon>Eukaryota</taxon>
        <taxon>Fungi</taxon>
        <taxon>Dikarya</taxon>
        <taxon>Basidiomycota</taxon>
        <taxon>Agaricomycotina</taxon>
        <taxon>Dacrymycetes</taxon>
        <taxon>Dacrymycetales</taxon>
        <taxon>Dacrymycetaceae</taxon>
        <taxon>Dacryopinax</taxon>
    </lineage>
</organism>
<dbReference type="OrthoDB" id="5135119at2759"/>
<evidence type="ECO:0000313" key="5">
    <source>
        <dbReference type="Proteomes" id="UP000030653"/>
    </source>
</evidence>
<evidence type="ECO:0000256" key="1">
    <source>
        <dbReference type="ARBA" id="ARBA00008511"/>
    </source>
</evidence>
<dbReference type="PANTHER" id="PTHR22997">
    <property type="entry name" value="PIH1 DOMAIN-CONTAINING PROTEIN 1"/>
    <property type="match status" value="1"/>
</dbReference>
<feature type="region of interest" description="Disordered" evidence="2">
    <location>
        <begin position="174"/>
        <end position="205"/>
    </location>
</feature>
<evidence type="ECO:0000313" key="4">
    <source>
        <dbReference type="EMBL" id="EJU00204.1"/>
    </source>
</evidence>
<sequence>MVLRAVQYAISQPNTGKTEIIDVPAGRKTFINVCWDEHIPPPADVPESTKQRAMQGEENTWGVPHVVGDGRTDEDRADRTAPAAGHPALVFDTIFHPSLSARAKSDLVFREFIKQIAIGSVEDKSGLSLSREASIPKLASKGVLLPRTAIVPVPVPKRSIEVLSDTPDTPFLAVDPSSSSSTLPGPASTALTAVTGGADADDSEKQVPSWRWEEADNGMGVRIVTRAQHPKTTLDLEPRRLILSSPAFATLDTSLSTLPRDLDVHGAHAEYNLLEHELVLNATWA</sequence>
<comment type="similarity">
    <text evidence="1">Belongs to the PIH1 family.</text>
</comment>
<keyword evidence="5" id="KW-1185">Reference proteome</keyword>
<dbReference type="OMA" id="FQRIEAQ"/>
<dbReference type="GO" id="GO:0005737">
    <property type="term" value="C:cytoplasm"/>
    <property type="evidence" value="ECO:0007669"/>
    <property type="project" value="TreeGrafter"/>
</dbReference>
<evidence type="ECO:0000259" key="3">
    <source>
        <dbReference type="Pfam" id="PF08190"/>
    </source>
</evidence>
<dbReference type="AlphaFoldDB" id="M5FVB2"/>
<accession>M5FVB2</accession>
<evidence type="ECO:0000256" key="2">
    <source>
        <dbReference type="SAM" id="MobiDB-lite"/>
    </source>
</evidence>
<dbReference type="PANTHER" id="PTHR22997:SF0">
    <property type="entry name" value="PIH1 DOMAIN-CONTAINING PROTEIN 1"/>
    <property type="match status" value="1"/>
</dbReference>